<keyword evidence="14 21" id="KW-1133">Transmembrane helix</keyword>
<name>C2M9M9_9PORP</name>
<evidence type="ECO:0000256" key="19">
    <source>
        <dbReference type="ARBA" id="ARBA00048623"/>
    </source>
</evidence>
<comment type="caution">
    <text evidence="22">The sequence shown here is derived from an EMBL/GenBank/DDBJ whole genome shotgun (WGS) entry which is preliminary data.</text>
</comment>
<evidence type="ECO:0000256" key="13">
    <source>
        <dbReference type="ARBA" id="ARBA00022842"/>
    </source>
</evidence>
<dbReference type="PANTHER" id="PTHR34148">
    <property type="entry name" value="ADENOSYLCOBINAMIDE-GDP RIBAZOLETRANSFERASE"/>
    <property type="match status" value="1"/>
</dbReference>
<keyword evidence="15 21" id="KW-0472">Membrane</keyword>
<comment type="similarity">
    <text evidence="4">Belongs to the alanine or glycine:cation symporter (AGCS) (TC 2.A.25) family.</text>
</comment>
<evidence type="ECO:0000256" key="16">
    <source>
        <dbReference type="ARBA" id="ARBA00025228"/>
    </source>
</evidence>
<comment type="cofactor">
    <cofactor evidence="1 21">
        <name>Mg(2+)</name>
        <dbReference type="ChEBI" id="CHEBI:18420"/>
    </cofactor>
</comment>
<proteinExistence type="inferred from homology"/>
<keyword evidence="10 21" id="KW-0169">Cobalamin biosynthesis</keyword>
<comment type="pathway">
    <text evidence="3 21">Cofactor biosynthesis; adenosylcobalamin biosynthesis; adenosylcobalamin from cob(II)yrinate a,c-diamide: step 7/7.</text>
</comment>
<evidence type="ECO:0000256" key="2">
    <source>
        <dbReference type="ARBA" id="ARBA00004651"/>
    </source>
</evidence>
<dbReference type="InterPro" id="IPR003805">
    <property type="entry name" value="CobS"/>
</dbReference>
<evidence type="ECO:0000256" key="5">
    <source>
        <dbReference type="ARBA" id="ARBA00010561"/>
    </source>
</evidence>
<gene>
    <name evidence="21 22" type="primary">cobS</name>
    <name evidence="22" type="ORF">PORUE0001_0179</name>
</gene>
<feature type="transmembrane region" description="Helical" evidence="21">
    <location>
        <begin position="69"/>
        <end position="87"/>
    </location>
</feature>
<evidence type="ECO:0000256" key="12">
    <source>
        <dbReference type="ARBA" id="ARBA00022692"/>
    </source>
</evidence>
<dbReference type="PRINTS" id="PR00175">
    <property type="entry name" value="NAALASMPORT"/>
</dbReference>
<dbReference type="Proteomes" id="UP000003303">
    <property type="component" value="Unassembled WGS sequence"/>
</dbReference>
<protein>
    <recommendedName>
        <fullName evidence="7 21">Adenosylcobinamide-GDP ribazoletransferase</fullName>
        <ecNumber evidence="6 21">2.7.8.26</ecNumber>
    </recommendedName>
    <alternativeName>
        <fullName evidence="18 21">Cobalamin synthase</fullName>
    </alternativeName>
    <alternativeName>
        <fullName evidence="17 21">Cobalamin-5'-phosphate synthase</fullName>
    </alternativeName>
</protein>
<evidence type="ECO:0000256" key="1">
    <source>
        <dbReference type="ARBA" id="ARBA00001946"/>
    </source>
</evidence>
<evidence type="ECO:0000256" key="15">
    <source>
        <dbReference type="ARBA" id="ARBA00023136"/>
    </source>
</evidence>
<keyword evidence="8" id="KW-0813">Transport</keyword>
<keyword evidence="11 21" id="KW-0808">Transferase</keyword>
<evidence type="ECO:0000256" key="17">
    <source>
        <dbReference type="ARBA" id="ARBA00032605"/>
    </source>
</evidence>
<evidence type="ECO:0000256" key="8">
    <source>
        <dbReference type="ARBA" id="ARBA00022448"/>
    </source>
</evidence>
<comment type="function">
    <text evidence="16 21">Joins adenosylcobinamide-GDP and alpha-ribazole to generate adenosylcobalamin (Ado-cobalamin). Also synthesizes adenosylcobalamin 5'-phosphate from adenosylcobinamide-GDP and alpha-ribazole 5'-phosphate.</text>
</comment>
<evidence type="ECO:0000256" key="9">
    <source>
        <dbReference type="ARBA" id="ARBA00022475"/>
    </source>
</evidence>
<dbReference type="eggNOG" id="COG0368">
    <property type="taxonomic scope" value="Bacteria"/>
</dbReference>
<dbReference type="RefSeq" id="WP_007364604.1">
    <property type="nucleotide sequence ID" value="NZ_ACLR01000034.1"/>
</dbReference>
<dbReference type="InterPro" id="IPR001463">
    <property type="entry name" value="Na/Ala_symport"/>
</dbReference>
<keyword evidence="13 21" id="KW-0460">Magnesium</keyword>
<evidence type="ECO:0000256" key="20">
    <source>
        <dbReference type="ARBA" id="ARBA00049504"/>
    </source>
</evidence>
<evidence type="ECO:0000256" key="10">
    <source>
        <dbReference type="ARBA" id="ARBA00022573"/>
    </source>
</evidence>
<dbReference type="OrthoDB" id="9794626at2"/>
<evidence type="ECO:0000256" key="6">
    <source>
        <dbReference type="ARBA" id="ARBA00013200"/>
    </source>
</evidence>
<dbReference type="GO" id="GO:0009236">
    <property type="term" value="P:cobalamin biosynthetic process"/>
    <property type="evidence" value="ECO:0007669"/>
    <property type="project" value="UniProtKB-UniRule"/>
</dbReference>
<dbReference type="GO" id="GO:0005886">
    <property type="term" value="C:plasma membrane"/>
    <property type="evidence" value="ECO:0007669"/>
    <property type="project" value="UniProtKB-SubCell"/>
</dbReference>
<dbReference type="GO" id="GO:0051073">
    <property type="term" value="F:adenosylcobinamide-GDP ribazoletransferase activity"/>
    <property type="evidence" value="ECO:0007669"/>
    <property type="project" value="UniProtKB-UniRule"/>
</dbReference>
<dbReference type="EC" id="2.7.8.26" evidence="6 21"/>
<keyword evidence="12 21" id="KW-0812">Transmembrane</keyword>
<dbReference type="HAMAP" id="MF_00719">
    <property type="entry name" value="CobS"/>
    <property type="match status" value="1"/>
</dbReference>
<comment type="catalytic activity">
    <reaction evidence="20 21">
        <text>alpha-ribazole 5'-phosphate + adenosylcob(III)inamide-GDP = adenosylcob(III)alamin 5'-phosphate + GMP + H(+)</text>
        <dbReference type="Rhea" id="RHEA:23560"/>
        <dbReference type="ChEBI" id="CHEBI:15378"/>
        <dbReference type="ChEBI" id="CHEBI:57918"/>
        <dbReference type="ChEBI" id="CHEBI:58115"/>
        <dbReference type="ChEBI" id="CHEBI:60487"/>
        <dbReference type="ChEBI" id="CHEBI:60493"/>
        <dbReference type="EC" id="2.7.8.26"/>
    </reaction>
</comment>
<evidence type="ECO:0000256" key="7">
    <source>
        <dbReference type="ARBA" id="ARBA00015850"/>
    </source>
</evidence>
<dbReference type="GO" id="GO:0008818">
    <property type="term" value="F:cobalamin 5'-phosphate synthase activity"/>
    <property type="evidence" value="ECO:0007669"/>
    <property type="project" value="UniProtKB-UniRule"/>
</dbReference>
<keyword evidence="23" id="KW-1185">Reference proteome</keyword>
<dbReference type="AlphaFoldDB" id="C2M9M9"/>
<feature type="transmembrane region" description="Helical" evidence="21">
    <location>
        <begin position="185"/>
        <end position="204"/>
    </location>
</feature>
<evidence type="ECO:0000256" key="3">
    <source>
        <dbReference type="ARBA" id="ARBA00004663"/>
    </source>
</evidence>
<evidence type="ECO:0000256" key="4">
    <source>
        <dbReference type="ARBA" id="ARBA00009261"/>
    </source>
</evidence>
<dbReference type="GO" id="GO:0005283">
    <property type="term" value="F:amino acid:sodium symporter activity"/>
    <property type="evidence" value="ECO:0007669"/>
    <property type="project" value="InterPro"/>
</dbReference>
<evidence type="ECO:0000256" key="14">
    <source>
        <dbReference type="ARBA" id="ARBA00022989"/>
    </source>
</evidence>
<comment type="catalytic activity">
    <reaction evidence="19 21">
        <text>alpha-ribazole + adenosylcob(III)inamide-GDP = adenosylcob(III)alamin + GMP + H(+)</text>
        <dbReference type="Rhea" id="RHEA:16049"/>
        <dbReference type="ChEBI" id="CHEBI:10329"/>
        <dbReference type="ChEBI" id="CHEBI:15378"/>
        <dbReference type="ChEBI" id="CHEBI:18408"/>
        <dbReference type="ChEBI" id="CHEBI:58115"/>
        <dbReference type="ChEBI" id="CHEBI:60487"/>
        <dbReference type="EC" id="2.7.8.26"/>
    </reaction>
</comment>
<evidence type="ECO:0000313" key="22">
    <source>
        <dbReference type="EMBL" id="EEK17569.1"/>
    </source>
</evidence>
<dbReference type="PANTHER" id="PTHR34148:SF1">
    <property type="entry name" value="ADENOSYLCOBINAMIDE-GDP RIBAZOLETRANSFERASE"/>
    <property type="match status" value="1"/>
</dbReference>
<evidence type="ECO:0000256" key="21">
    <source>
        <dbReference type="HAMAP-Rule" id="MF_00719"/>
    </source>
</evidence>
<accession>C2M9M9</accession>
<evidence type="ECO:0000256" key="11">
    <source>
        <dbReference type="ARBA" id="ARBA00022679"/>
    </source>
</evidence>
<feature type="transmembrane region" description="Helical" evidence="21">
    <location>
        <begin position="145"/>
        <end position="165"/>
    </location>
</feature>
<feature type="transmembrane region" description="Helical" evidence="21">
    <location>
        <begin position="44"/>
        <end position="63"/>
    </location>
</feature>
<dbReference type="STRING" id="596327.PORUE0001_0179"/>
<keyword evidence="9 21" id="KW-1003">Cell membrane</keyword>
<feature type="transmembrane region" description="Helical" evidence="21">
    <location>
        <begin position="119"/>
        <end position="139"/>
    </location>
</feature>
<feature type="transmembrane region" description="Helical" evidence="21">
    <location>
        <begin position="238"/>
        <end position="260"/>
    </location>
</feature>
<dbReference type="Pfam" id="PF02654">
    <property type="entry name" value="CobS"/>
    <property type="match status" value="1"/>
</dbReference>
<dbReference type="UniPathway" id="UPA00148">
    <property type="reaction ID" value="UER00238"/>
</dbReference>
<sequence>MALHLLRTIRSEWDLLRLSLLFYTRIPVGHVAYSEERMGESFRYFPLLGAIVGVLMAGIYALAGYYLPNAVAAVMSVIVGLVVTGGMHEDGLSDYCDAFGGYHDRETTLRIMKDSSTGVYGILGLVMLLMSRVVLLSYIPYETAIGTIIAMAVVSRWVPILVIRLSTYARKSGEASKATHLRQSVTTKTLLIAAVWAILALLLLPWQAAVVAPVLMTGEALLIMRISNKRIGGYTGDVMGAIVCFAELTLLLVTLVVTIYA</sequence>
<comment type="subcellular location">
    <subcellularLocation>
        <location evidence="2 21">Cell membrane</location>
        <topology evidence="2 21">Multi-pass membrane protein</topology>
    </subcellularLocation>
</comment>
<evidence type="ECO:0000313" key="23">
    <source>
        <dbReference type="Proteomes" id="UP000003303"/>
    </source>
</evidence>
<organism evidence="22 23">
    <name type="scientific">Porphyromonas uenonis 60-3</name>
    <dbReference type="NCBI Taxonomy" id="596327"/>
    <lineage>
        <taxon>Bacteria</taxon>
        <taxon>Pseudomonadati</taxon>
        <taxon>Bacteroidota</taxon>
        <taxon>Bacteroidia</taxon>
        <taxon>Bacteroidales</taxon>
        <taxon>Porphyromonadaceae</taxon>
        <taxon>Porphyromonas</taxon>
    </lineage>
</organism>
<reference evidence="22 23" key="1">
    <citation type="submission" date="2009-04" db="EMBL/GenBank/DDBJ databases">
        <authorList>
            <person name="Sebastian Y."/>
            <person name="Madupu R."/>
            <person name="Durkin A.S."/>
            <person name="Torralba M."/>
            <person name="Methe B."/>
            <person name="Sutton G.G."/>
            <person name="Strausberg R.L."/>
            <person name="Nelson K.E."/>
        </authorList>
    </citation>
    <scope>NUCLEOTIDE SEQUENCE [LARGE SCALE GENOMIC DNA]</scope>
    <source>
        <strain evidence="22 23">60-3</strain>
    </source>
</reference>
<dbReference type="NCBIfam" id="TIGR00317">
    <property type="entry name" value="cobS"/>
    <property type="match status" value="1"/>
</dbReference>
<dbReference type="EMBL" id="ACLR01000034">
    <property type="protein sequence ID" value="EEK17569.1"/>
    <property type="molecule type" value="Genomic_DNA"/>
</dbReference>
<comment type="similarity">
    <text evidence="5 21">Belongs to the CobS family.</text>
</comment>
<evidence type="ECO:0000256" key="18">
    <source>
        <dbReference type="ARBA" id="ARBA00032853"/>
    </source>
</evidence>